<evidence type="ECO:0000313" key="1">
    <source>
        <dbReference type="EMBL" id="MFC5892560.1"/>
    </source>
</evidence>
<dbReference type="Proteomes" id="UP001596241">
    <property type="component" value="Unassembled WGS sequence"/>
</dbReference>
<organism evidence="1 2">
    <name type="scientific">Streptomyces ramulosus</name>
    <dbReference type="NCBI Taxonomy" id="47762"/>
    <lineage>
        <taxon>Bacteria</taxon>
        <taxon>Bacillati</taxon>
        <taxon>Actinomycetota</taxon>
        <taxon>Actinomycetes</taxon>
        <taxon>Kitasatosporales</taxon>
        <taxon>Streptomycetaceae</taxon>
        <taxon>Streptomyces</taxon>
    </lineage>
</organism>
<dbReference type="RefSeq" id="WP_345088016.1">
    <property type="nucleotide sequence ID" value="NZ_BAAAWG010000013.1"/>
</dbReference>
<proteinExistence type="predicted"/>
<keyword evidence="2" id="KW-1185">Reference proteome</keyword>
<dbReference type="Pfam" id="PF13459">
    <property type="entry name" value="Fer4_15"/>
    <property type="match status" value="1"/>
</dbReference>
<dbReference type="SUPFAM" id="SSF54862">
    <property type="entry name" value="4Fe-4S ferredoxins"/>
    <property type="match status" value="1"/>
</dbReference>
<protein>
    <submittedName>
        <fullName evidence="1">Ferredoxin</fullName>
    </submittedName>
</protein>
<reference evidence="2" key="1">
    <citation type="journal article" date="2019" name="Int. J. Syst. Evol. Microbiol.">
        <title>The Global Catalogue of Microorganisms (GCM) 10K type strain sequencing project: providing services to taxonomists for standard genome sequencing and annotation.</title>
        <authorList>
            <consortium name="The Broad Institute Genomics Platform"/>
            <consortium name="The Broad Institute Genome Sequencing Center for Infectious Disease"/>
            <person name="Wu L."/>
            <person name="Ma J."/>
        </authorList>
    </citation>
    <scope>NUCLEOTIDE SEQUENCE [LARGE SCALE GENOMIC DNA]</scope>
    <source>
        <strain evidence="2">CGMCC 1.15809</strain>
    </source>
</reference>
<dbReference type="EMBL" id="JBHSPW010000002">
    <property type="protein sequence ID" value="MFC5892560.1"/>
    <property type="molecule type" value="Genomic_DNA"/>
</dbReference>
<sequence length="78" mass="8535">MSEPTELTTAARRVSVDHGLCSGTGHCAETVPDLFRVADRRAWLRPDADLDAADPADLARAEAICPWPAVTFERQDRS</sequence>
<comment type="caution">
    <text evidence="1">The sequence shown here is derived from an EMBL/GenBank/DDBJ whole genome shotgun (WGS) entry which is preliminary data.</text>
</comment>
<evidence type="ECO:0000313" key="2">
    <source>
        <dbReference type="Proteomes" id="UP001596241"/>
    </source>
</evidence>
<gene>
    <name evidence="1" type="ORF">ACFP3M_06970</name>
</gene>
<dbReference type="Gene3D" id="3.30.70.20">
    <property type="match status" value="1"/>
</dbReference>
<name>A0ABW1FE86_9ACTN</name>
<accession>A0ABW1FE86</accession>